<evidence type="ECO:0000313" key="3">
    <source>
        <dbReference type="Proteomes" id="UP001482186"/>
    </source>
</evidence>
<accession>A0ABV1EEJ6</accession>
<gene>
    <name evidence="2" type="ORF">AAAT04_02910</name>
</gene>
<name>A0ABV1EEJ6_9FIRM</name>
<evidence type="ECO:0000259" key="1">
    <source>
        <dbReference type="PROSITE" id="PS50943"/>
    </source>
</evidence>
<protein>
    <submittedName>
        <fullName evidence="2">Helix-turn-helix transcriptional regulator</fullName>
    </submittedName>
</protein>
<dbReference type="SMART" id="SM00530">
    <property type="entry name" value="HTH_XRE"/>
    <property type="match status" value="1"/>
</dbReference>
<dbReference type="Pfam" id="PF01381">
    <property type="entry name" value="HTH_3"/>
    <property type="match status" value="1"/>
</dbReference>
<dbReference type="PROSITE" id="PS50943">
    <property type="entry name" value="HTH_CROC1"/>
    <property type="match status" value="1"/>
</dbReference>
<dbReference type="Proteomes" id="UP001482186">
    <property type="component" value="Unassembled WGS sequence"/>
</dbReference>
<feature type="domain" description="HTH cro/C1-type" evidence="1">
    <location>
        <begin position="7"/>
        <end position="61"/>
    </location>
</feature>
<comment type="caution">
    <text evidence="2">The sequence shown here is derived from an EMBL/GenBank/DDBJ whole genome shotgun (WGS) entry which is preliminary data.</text>
</comment>
<reference evidence="2 3" key="1">
    <citation type="submission" date="2024-04" db="EMBL/GenBank/DDBJ databases">
        <title>Human intestinal bacterial collection.</title>
        <authorList>
            <person name="Pauvert C."/>
            <person name="Hitch T.C.A."/>
            <person name="Clavel T."/>
        </authorList>
    </citation>
    <scope>NUCLEOTIDE SEQUENCE [LARGE SCALE GENOMIC DNA]</scope>
    <source>
        <strain evidence="2 3">CLA-AA-H141</strain>
    </source>
</reference>
<dbReference type="SUPFAM" id="SSF47413">
    <property type="entry name" value="lambda repressor-like DNA-binding domains"/>
    <property type="match status" value="1"/>
</dbReference>
<dbReference type="InterPro" id="IPR010982">
    <property type="entry name" value="Lambda_DNA-bd_dom_sf"/>
</dbReference>
<dbReference type="InterPro" id="IPR001387">
    <property type="entry name" value="Cro/C1-type_HTH"/>
</dbReference>
<evidence type="ECO:0000313" key="2">
    <source>
        <dbReference type="EMBL" id="MEQ2452996.1"/>
    </source>
</evidence>
<sequence>MKFAEEIRDLRRKCLLSQVDFAKEIGVSFSTVNRWETGKSKPNYKALKRIDEYCKANSIDFACSNLVQEDE</sequence>
<organism evidence="2 3">
    <name type="scientific">Coprococcus ammoniilyticus</name>
    <dbReference type="NCBI Taxonomy" id="2981785"/>
    <lineage>
        <taxon>Bacteria</taxon>
        <taxon>Bacillati</taxon>
        <taxon>Bacillota</taxon>
        <taxon>Clostridia</taxon>
        <taxon>Lachnospirales</taxon>
        <taxon>Lachnospiraceae</taxon>
        <taxon>Coprococcus</taxon>
    </lineage>
</organism>
<dbReference type="EMBL" id="JBBNFM010000001">
    <property type="protein sequence ID" value="MEQ2452996.1"/>
    <property type="molecule type" value="Genomic_DNA"/>
</dbReference>
<dbReference type="Gene3D" id="1.10.260.40">
    <property type="entry name" value="lambda repressor-like DNA-binding domains"/>
    <property type="match status" value="1"/>
</dbReference>
<proteinExistence type="predicted"/>
<dbReference type="CDD" id="cd00093">
    <property type="entry name" value="HTH_XRE"/>
    <property type="match status" value="1"/>
</dbReference>
<dbReference type="RefSeq" id="WP_349115715.1">
    <property type="nucleotide sequence ID" value="NZ_JBBNFM010000001.1"/>
</dbReference>
<keyword evidence="3" id="KW-1185">Reference proteome</keyword>